<keyword evidence="5" id="KW-1185">Reference proteome</keyword>
<keyword evidence="1" id="KW-0479">Metal-binding</keyword>
<dbReference type="PANTHER" id="PTHR42085">
    <property type="entry name" value="F-BOX DOMAIN-CONTAINING PROTEIN"/>
    <property type="match status" value="1"/>
</dbReference>
<keyword evidence="1" id="KW-0863">Zinc-finger</keyword>
<dbReference type="Gene3D" id="3.30.160.60">
    <property type="entry name" value="Classic Zinc Finger"/>
    <property type="match status" value="1"/>
</dbReference>
<accession>A0AAJ0DJZ2</accession>
<dbReference type="PANTHER" id="PTHR42085:SF1">
    <property type="entry name" value="F-BOX DOMAIN-CONTAINING PROTEIN"/>
    <property type="match status" value="1"/>
</dbReference>
<dbReference type="GO" id="GO:0008270">
    <property type="term" value="F:zinc ion binding"/>
    <property type="evidence" value="ECO:0007669"/>
    <property type="project" value="UniProtKB-KW"/>
</dbReference>
<dbReference type="Gene3D" id="3.30.1370.50">
    <property type="entry name" value="R3H-like domain"/>
    <property type="match status" value="1"/>
</dbReference>
<dbReference type="PROSITE" id="PS51061">
    <property type="entry name" value="R3H"/>
    <property type="match status" value="1"/>
</dbReference>
<dbReference type="Proteomes" id="UP001271007">
    <property type="component" value="Unassembled WGS sequence"/>
</dbReference>
<proteinExistence type="predicted"/>
<evidence type="ECO:0000259" key="3">
    <source>
        <dbReference type="PROSITE" id="PS51061"/>
    </source>
</evidence>
<name>A0AAJ0DJZ2_9PEZI</name>
<sequence length="691" mass="77473">METPNSSLNEWLLQKPEMITVGNLGTFSMTAVYEALVNTLSKTSSNSTTPALILPLEDKADDSDCSWTQEEETGDFYTRTRSQLDNFILSPDQTTMTTDELSRHERRFVHATAQVMHLGHASLGPPRSRNRRMVIFKPHRDNGLELEDHSQTVPLLHATSSSLLTTGLQSIAEQERSRTISWADDFDSGSLISSTTSQRKRKRLEKLNNGYPCQFPPCTKLFDRASERNKHEQAHQPAFTNRHTCALCHKGFRYPKDLRRHNARVHENAASRAIFDPTYASFGSMTVSSTLTYESRIPSETSLTFNSQPTSKNNSPMLLGQGNGMAAIEEWSLDDGSELMPGLCLDAESGLPFQELADFDFDQHDLDEEGFLEMAKGANASLASETSPANLFLLESNTSTTTTTVSRHTASKDDSPFSKLPREIRDENWSLALQSDRDCGYSFYYNLTLRTGFKHSKKNRRCLQALAMTTTCKQMRHEIIPLFYNRSSFTVISCSERYDLCDGTKVNSAVPGLVVFRKWIEQTLNPHRASTGGMDIRLAISSDTFTTKDGLILLEEFKNAVVRTMRSCAKRSTWTISFTVKFVPEGGPWISGNIYRIPLIDPGNRITGSIERATSRLLVKYGASFPRYYPGILEMMKVGTGILTFMEDLRRATELPQETLQSAISLASGQYSVESNASSKTRFEEVSYGTK</sequence>
<keyword evidence="1" id="KW-0862">Zinc</keyword>
<dbReference type="AlphaFoldDB" id="A0AAJ0DJZ2"/>
<evidence type="ECO:0000313" key="5">
    <source>
        <dbReference type="Proteomes" id="UP001271007"/>
    </source>
</evidence>
<dbReference type="InterPro" id="IPR036867">
    <property type="entry name" value="R3H_dom_sf"/>
</dbReference>
<dbReference type="SUPFAM" id="SSF82708">
    <property type="entry name" value="R3H domain"/>
    <property type="match status" value="1"/>
</dbReference>
<comment type="caution">
    <text evidence="4">The sequence shown here is derived from an EMBL/GenBank/DDBJ whole genome shotgun (WGS) entry which is preliminary data.</text>
</comment>
<dbReference type="CDD" id="cd02325">
    <property type="entry name" value="R3H"/>
    <property type="match status" value="1"/>
</dbReference>
<protein>
    <submittedName>
        <fullName evidence="4">Uncharacterized protein</fullName>
    </submittedName>
</protein>
<reference evidence="4" key="1">
    <citation type="submission" date="2023-04" db="EMBL/GenBank/DDBJ databases">
        <title>Black Yeasts Isolated from many extreme environments.</title>
        <authorList>
            <person name="Coleine C."/>
            <person name="Stajich J.E."/>
            <person name="Selbmann L."/>
        </authorList>
    </citation>
    <scope>NUCLEOTIDE SEQUENCE</scope>
    <source>
        <strain evidence="4">CCFEE 5312</strain>
    </source>
</reference>
<dbReference type="InterPro" id="IPR038883">
    <property type="entry name" value="AN11006-like"/>
</dbReference>
<dbReference type="SMART" id="SM00355">
    <property type="entry name" value="ZnF_C2H2"/>
    <property type="match status" value="2"/>
</dbReference>
<dbReference type="InterPro" id="IPR013087">
    <property type="entry name" value="Znf_C2H2_type"/>
</dbReference>
<evidence type="ECO:0000259" key="2">
    <source>
        <dbReference type="PROSITE" id="PS50157"/>
    </source>
</evidence>
<dbReference type="GO" id="GO:0003676">
    <property type="term" value="F:nucleic acid binding"/>
    <property type="evidence" value="ECO:0007669"/>
    <property type="project" value="UniProtKB-UniRule"/>
</dbReference>
<gene>
    <name evidence="4" type="ORF">LTR09_007163</name>
</gene>
<dbReference type="PROSITE" id="PS00028">
    <property type="entry name" value="ZINC_FINGER_C2H2_1"/>
    <property type="match status" value="2"/>
</dbReference>
<feature type="domain" description="R3H" evidence="3">
    <location>
        <begin position="74"/>
        <end position="139"/>
    </location>
</feature>
<dbReference type="InterPro" id="IPR001374">
    <property type="entry name" value="R3H_dom"/>
</dbReference>
<evidence type="ECO:0000256" key="1">
    <source>
        <dbReference type="PROSITE-ProRule" id="PRU00042"/>
    </source>
</evidence>
<dbReference type="Pfam" id="PF01424">
    <property type="entry name" value="R3H"/>
    <property type="match status" value="1"/>
</dbReference>
<evidence type="ECO:0000313" key="4">
    <source>
        <dbReference type="EMBL" id="KAK3051863.1"/>
    </source>
</evidence>
<dbReference type="EMBL" id="JAWDJX010000024">
    <property type="protein sequence ID" value="KAK3051863.1"/>
    <property type="molecule type" value="Genomic_DNA"/>
</dbReference>
<feature type="domain" description="C2H2-type" evidence="2">
    <location>
        <begin position="243"/>
        <end position="271"/>
    </location>
</feature>
<organism evidence="4 5">
    <name type="scientific">Extremus antarcticus</name>
    <dbReference type="NCBI Taxonomy" id="702011"/>
    <lineage>
        <taxon>Eukaryota</taxon>
        <taxon>Fungi</taxon>
        <taxon>Dikarya</taxon>
        <taxon>Ascomycota</taxon>
        <taxon>Pezizomycotina</taxon>
        <taxon>Dothideomycetes</taxon>
        <taxon>Dothideomycetidae</taxon>
        <taxon>Mycosphaerellales</taxon>
        <taxon>Extremaceae</taxon>
        <taxon>Extremus</taxon>
    </lineage>
</organism>
<dbReference type="PROSITE" id="PS50157">
    <property type="entry name" value="ZINC_FINGER_C2H2_2"/>
    <property type="match status" value="2"/>
</dbReference>
<feature type="domain" description="C2H2-type" evidence="2">
    <location>
        <begin position="211"/>
        <end position="235"/>
    </location>
</feature>